<reference evidence="1" key="2">
    <citation type="submission" date="2020-09" db="EMBL/GenBank/DDBJ databases">
        <authorList>
            <person name="Sun Q."/>
            <person name="Zhou Y."/>
        </authorList>
    </citation>
    <scope>NUCLEOTIDE SEQUENCE</scope>
    <source>
        <strain evidence="1">CGMCC 1.12827</strain>
    </source>
</reference>
<protein>
    <submittedName>
        <fullName evidence="1">Uncharacterized protein</fullName>
    </submittedName>
</protein>
<dbReference type="Proteomes" id="UP000621454">
    <property type="component" value="Unassembled WGS sequence"/>
</dbReference>
<evidence type="ECO:0000313" key="2">
    <source>
        <dbReference type="Proteomes" id="UP000621454"/>
    </source>
</evidence>
<reference evidence="1" key="1">
    <citation type="journal article" date="2014" name="Int. J. Syst. Evol. Microbiol.">
        <title>Complete genome sequence of Corynebacterium casei LMG S-19264T (=DSM 44701T), isolated from a smear-ripened cheese.</title>
        <authorList>
            <consortium name="US DOE Joint Genome Institute (JGI-PGF)"/>
            <person name="Walter F."/>
            <person name="Albersmeier A."/>
            <person name="Kalinowski J."/>
            <person name="Ruckert C."/>
        </authorList>
    </citation>
    <scope>NUCLEOTIDE SEQUENCE</scope>
    <source>
        <strain evidence="1">CGMCC 1.12827</strain>
    </source>
</reference>
<gene>
    <name evidence="1" type="ORF">GCM10011489_12780</name>
</gene>
<dbReference type="SUPFAM" id="SSF53213">
    <property type="entry name" value="LigB-like"/>
    <property type="match status" value="1"/>
</dbReference>
<proteinExistence type="predicted"/>
<organism evidence="1 2">
    <name type="scientific">Gordonia jinhuaensis</name>
    <dbReference type="NCBI Taxonomy" id="1517702"/>
    <lineage>
        <taxon>Bacteria</taxon>
        <taxon>Bacillati</taxon>
        <taxon>Actinomycetota</taxon>
        <taxon>Actinomycetes</taxon>
        <taxon>Mycobacteriales</taxon>
        <taxon>Gordoniaceae</taxon>
        <taxon>Gordonia</taxon>
    </lineage>
</organism>
<comment type="caution">
    <text evidence="1">The sequence shown here is derived from an EMBL/GenBank/DDBJ whole genome shotgun (WGS) entry which is preliminary data.</text>
</comment>
<dbReference type="AlphaFoldDB" id="A0A916WQX6"/>
<dbReference type="Gene3D" id="3.40.830.10">
    <property type="entry name" value="LigB-like"/>
    <property type="match status" value="1"/>
</dbReference>
<evidence type="ECO:0000313" key="1">
    <source>
        <dbReference type="EMBL" id="GGB26092.1"/>
    </source>
</evidence>
<keyword evidence="2" id="KW-1185">Reference proteome</keyword>
<name>A0A916WQX6_9ACTN</name>
<accession>A0A916WQX6</accession>
<dbReference type="EMBL" id="BMGC01000006">
    <property type="protein sequence ID" value="GGB26092.1"/>
    <property type="molecule type" value="Genomic_DNA"/>
</dbReference>
<sequence length="270" mass="27444">MNAVLTDVAVVPAAPVLVPELAGAGALEIAAVRAAAVARVRRLAQAAPSWVVVGIDDTHAGPARTGGIGTFRGFGRDVVVTLRSANSDGSSAAPDPEMPLPLLIAGWLRGEVVGPTSVEIDLDASLIGLVDARTAPEECRQIGKELRHRIDATPGPVGVLLVADGSIRLTDKAPGGPVAGAREFQDTVDDALTRGDLSAITSMTTAQADRFGYGGRAAFQVVTGLLGDQPQLSVEVDYRDAPLGVGYLVGRLAPTPAPAGGAPEAGKAGR</sequence>